<comment type="subcellular location">
    <subcellularLocation>
        <location evidence="1">Endoplasmic reticulum membrane</location>
        <topology evidence="1">Multi-pass membrane protein</topology>
    </subcellularLocation>
</comment>
<evidence type="ECO:0000256" key="2">
    <source>
        <dbReference type="ARBA" id="ARBA00004687"/>
    </source>
</evidence>
<proteinExistence type="inferred from homology"/>
<name>A0A6A6ZG20_9PLEO</name>
<dbReference type="InterPro" id="IPR012338">
    <property type="entry name" value="Beta-lactam/transpept-like"/>
</dbReference>
<dbReference type="Gene3D" id="3.40.710.10">
    <property type="entry name" value="DD-peptidase/beta-lactamase superfamily"/>
    <property type="match status" value="1"/>
</dbReference>
<dbReference type="GO" id="GO:0016255">
    <property type="term" value="P:attachment of GPI anchor to protein"/>
    <property type="evidence" value="ECO:0007669"/>
    <property type="project" value="InterPro"/>
</dbReference>
<evidence type="ECO:0000256" key="9">
    <source>
        <dbReference type="ARBA" id="ARBA00023180"/>
    </source>
</evidence>
<keyword evidence="6" id="KW-0256">Endoplasmic reticulum</keyword>
<keyword evidence="4" id="KW-0337">GPI-anchor biosynthesis</keyword>
<dbReference type="InterPro" id="IPR001466">
    <property type="entry name" value="Beta-lactam-related"/>
</dbReference>
<evidence type="ECO:0000313" key="14">
    <source>
        <dbReference type="Proteomes" id="UP000799424"/>
    </source>
</evidence>
<evidence type="ECO:0000256" key="1">
    <source>
        <dbReference type="ARBA" id="ARBA00004477"/>
    </source>
</evidence>
<keyword evidence="5 11" id="KW-0812">Transmembrane</keyword>
<evidence type="ECO:0000313" key="13">
    <source>
        <dbReference type="EMBL" id="KAF2819946.1"/>
    </source>
</evidence>
<feature type="compositionally biased region" description="Polar residues" evidence="10">
    <location>
        <begin position="1"/>
        <end position="24"/>
    </location>
</feature>
<feature type="region of interest" description="Disordered" evidence="10">
    <location>
        <begin position="1"/>
        <end position="32"/>
    </location>
</feature>
<keyword evidence="7 11" id="KW-1133">Transmembrane helix</keyword>
<dbReference type="GO" id="GO:0042765">
    <property type="term" value="C:GPI-anchor transamidase complex"/>
    <property type="evidence" value="ECO:0007669"/>
    <property type="project" value="InterPro"/>
</dbReference>
<evidence type="ECO:0000256" key="10">
    <source>
        <dbReference type="SAM" id="MobiDB-lite"/>
    </source>
</evidence>
<comment type="similarity">
    <text evidence="3">Belongs to the PIGS family.</text>
</comment>
<protein>
    <submittedName>
        <fullName evidence="13">Beta-lactamase/transpeptidase-like protein</fullName>
    </submittedName>
</protein>
<evidence type="ECO:0000256" key="6">
    <source>
        <dbReference type="ARBA" id="ARBA00022824"/>
    </source>
</evidence>
<dbReference type="Proteomes" id="UP000799424">
    <property type="component" value="Unassembled WGS sequence"/>
</dbReference>
<accession>A0A6A6ZG20</accession>
<comment type="pathway">
    <text evidence="2">Glycolipid biosynthesis; glycosylphosphatidylinositol-anchor biosynthesis.</text>
</comment>
<keyword evidence="8 11" id="KW-0472">Membrane</keyword>
<gene>
    <name evidence="13" type="ORF">CC86DRAFT_334166</name>
</gene>
<dbReference type="Pfam" id="PF10510">
    <property type="entry name" value="PIG-S"/>
    <property type="match status" value="1"/>
</dbReference>
<sequence length="1052" mass="115872">MATPTSVNASLASSTDKEAPSSSIKPLDAVRAQKVPPPESAESIWLRRFAILSFWVVVVFLGLPIWLKTTAIYRSELPLQEMTEWAEGRVCKPAFPLRIAVEAPMTSFEAENLLHATQQTLDSLNEFPAHQLRLLRADALYTANVSQQIVSDGTSIGTEDVALRLRLIPVETGSTPRANLLPYSPTLDIYYSTDQVPTPSSTDSTLVGFIAQELHALFAEERTQLAHMLSTAPNTDTTKLPPLTSDRFSDLERQSTRALKYAPTYHLTFSLFSPTYSPSAWDIETALRTYLNPLLESFSAISNFTVDTQVQLYATFSPSISQPEFDEDSKAWTLRKEDLSGFINAAEWPLSPSIGEGPTVNFILYVPDQTQSPLLIKENSGNSWLIPQWGGVHILNLADGAFLEKLTADALAPAMHTFSDQLISLFGLPQAPASLPLRIATLERVRAASLITSTSSTLGALAQVYQKLPSIPVPDNVAQSAALTIKHLQQACEYLQEGRFQRALENARVAQVEAEKAFFERSMVGQVYFPDEHKVAVYLPLLGPVAVPLIMAALKELKSMMKREPPRSRPVEFGRLLNPDVFLTRKNQLPSSAMIKSSRTVLVHCLIILLYSISPDFPSLKQAIITLYLVPCCPLTPTTNTHRMPLSQQGVQGVKDVINGFVRDGSPGLVFSAIDKAGNILVEHAAGTVGVDSSERMDKDATIFWIASCTKLVTTIAVLQLVEQGKISLDDADFVKKITPEIKEKKVYADGVTPAEQEKDVTVRMLLSHTAGFAYAFIDPRIQIEGGIEGVNGDKNDILNGRLVNQPGSMWEYGTNIDWAGIIVERVSGQYLGEYFAEHIFAPLGINPEGASMFPTKDAQKHLAHMHQRDADGKLKEREHLYKAPLSRTTKEQQDQCLQSGGAGLYAKPKEYVKILGAILNDGKSPQTGKQILKKESVDSMWENQIPNQPDFARNGPPPANPMLVNQTPEFYPQAGNPPQGWGFGGFLTIQPGESGRGANTMWWMGLANCFWWIDREKGVAGILGAQVLPNGDPKVIPAWFMCEKTIYDNLE</sequence>
<evidence type="ECO:0000256" key="4">
    <source>
        <dbReference type="ARBA" id="ARBA00022502"/>
    </source>
</evidence>
<evidence type="ECO:0000259" key="12">
    <source>
        <dbReference type="Pfam" id="PF00144"/>
    </source>
</evidence>
<dbReference type="EMBL" id="MU006242">
    <property type="protein sequence ID" value="KAF2819946.1"/>
    <property type="molecule type" value="Genomic_DNA"/>
</dbReference>
<feature type="domain" description="Beta-lactamase-related" evidence="12">
    <location>
        <begin position="664"/>
        <end position="1026"/>
    </location>
</feature>
<evidence type="ECO:0000256" key="5">
    <source>
        <dbReference type="ARBA" id="ARBA00022692"/>
    </source>
</evidence>
<keyword evidence="14" id="KW-1185">Reference proteome</keyword>
<dbReference type="PANTHER" id="PTHR21072">
    <property type="entry name" value="GPI TRANSAMIDASE COMPONENT PIG-S"/>
    <property type="match status" value="1"/>
</dbReference>
<dbReference type="SUPFAM" id="SSF56601">
    <property type="entry name" value="beta-lactamase/transpeptidase-like"/>
    <property type="match status" value="1"/>
</dbReference>
<evidence type="ECO:0000256" key="8">
    <source>
        <dbReference type="ARBA" id="ARBA00023136"/>
    </source>
</evidence>
<keyword evidence="9" id="KW-0325">Glycoprotein</keyword>
<evidence type="ECO:0000256" key="7">
    <source>
        <dbReference type="ARBA" id="ARBA00022989"/>
    </source>
</evidence>
<dbReference type="UniPathway" id="UPA00196"/>
<dbReference type="PANTHER" id="PTHR21072:SF13">
    <property type="entry name" value="GPI TRANSAMIDASE COMPONENT PIG-S"/>
    <property type="match status" value="1"/>
</dbReference>
<reference evidence="13" key="1">
    <citation type="journal article" date="2020" name="Stud. Mycol.">
        <title>101 Dothideomycetes genomes: a test case for predicting lifestyles and emergence of pathogens.</title>
        <authorList>
            <person name="Haridas S."/>
            <person name="Albert R."/>
            <person name="Binder M."/>
            <person name="Bloem J."/>
            <person name="Labutti K."/>
            <person name="Salamov A."/>
            <person name="Andreopoulos B."/>
            <person name="Baker S."/>
            <person name="Barry K."/>
            <person name="Bills G."/>
            <person name="Bluhm B."/>
            <person name="Cannon C."/>
            <person name="Castanera R."/>
            <person name="Culley D."/>
            <person name="Daum C."/>
            <person name="Ezra D."/>
            <person name="Gonzalez J."/>
            <person name="Henrissat B."/>
            <person name="Kuo A."/>
            <person name="Liang C."/>
            <person name="Lipzen A."/>
            <person name="Lutzoni F."/>
            <person name="Magnuson J."/>
            <person name="Mondo S."/>
            <person name="Nolan M."/>
            <person name="Ohm R."/>
            <person name="Pangilinan J."/>
            <person name="Park H.-J."/>
            <person name="Ramirez L."/>
            <person name="Alfaro M."/>
            <person name="Sun H."/>
            <person name="Tritt A."/>
            <person name="Yoshinaga Y."/>
            <person name="Zwiers L.-H."/>
            <person name="Turgeon B."/>
            <person name="Goodwin S."/>
            <person name="Spatafora J."/>
            <person name="Crous P."/>
            <person name="Grigoriev I."/>
        </authorList>
    </citation>
    <scope>NUCLEOTIDE SEQUENCE</scope>
    <source>
        <strain evidence="13">CBS 113818</strain>
    </source>
</reference>
<dbReference type="GO" id="GO:0006506">
    <property type="term" value="P:GPI anchor biosynthetic process"/>
    <property type="evidence" value="ECO:0007669"/>
    <property type="project" value="UniProtKB-UniPathway"/>
</dbReference>
<evidence type="ECO:0000256" key="11">
    <source>
        <dbReference type="SAM" id="Phobius"/>
    </source>
</evidence>
<feature type="transmembrane region" description="Helical" evidence="11">
    <location>
        <begin position="49"/>
        <end position="67"/>
    </location>
</feature>
<dbReference type="InterPro" id="IPR019540">
    <property type="entry name" value="PtdIno-glycan_biosynth_class_S"/>
</dbReference>
<organism evidence="13 14">
    <name type="scientific">Ophiobolus disseminans</name>
    <dbReference type="NCBI Taxonomy" id="1469910"/>
    <lineage>
        <taxon>Eukaryota</taxon>
        <taxon>Fungi</taxon>
        <taxon>Dikarya</taxon>
        <taxon>Ascomycota</taxon>
        <taxon>Pezizomycotina</taxon>
        <taxon>Dothideomycetes</taxon>
        <taxon>Pleosporomycetidae</taxon>
        <taxon>Pleosporales</taxon>
        <taxon>Pleosporineae</taxon>
        <taxon>Phaeosphaeriaceae</taxon>
        <taxon>Ophiobolus</taxon>
    </lineage>
</organism>
<dbReference type="OrthoDB" id="28748at2759"/>
<evidence type="ECO:0000256" key="3">
    <source>
        <dbReference type="ARBA" id="ARBA00005316"/>
    </source>
</evidence>
<dbReference type="Pfam" id="PF00144">
    <property type="entry name" value="Beta-lactamase"/>
    <property type="match status" value="1"/>
</dbReference>
<dbReference type="AlphaFoldDB" id="A0A6A6ZG20"/>